<dbReference type="InterPro" id="IPR012337">
    <property type="entry name" value="RNaseH-like_sf"/>
</dbReference>
<feature type="domain" description="DUF3456" evidence="2">
    <location>
        <begin position="506"/>
        <end position="654"/>
    </location>
</feature>
<evidence type="ECO:0000256" key="1">
    <source>
        <dbReference type="SAM" id="Phobius"/>
    </source>
</evidence>
<feature type="transmembrane region" description="Helical" evidence="1">
    <location>
        <begin position="471"/>
        <end position="492"/>
    </location>
</feature>
<evidence type="ECO:0000313" key="4">
    <source>
        <dbReference type="Proteomes" id="UP001292094"/>
    </source>
</evidence>
<feature type="transmembrane region" description="Helical" evidence="1">
    <location>
        <begin position="12"/>
        <end position="36"/>
    </location>
</feature>
<comment type="caution">
    <text evidence="3">The sequence shown here is derived from an EMBL/GenBank/DDBJ whole genome shotgun (WGS) entry which is preliminary data.</text>
</comment>
<dbReference type="PANTHER" id="PTHR37162">
    <property type="entry name" value="HAT FAMILY DIMERISATION DOMAINCONTAINING PROTEIN-RELATED"/>
    <property type="match status" value="1"/>
</dbReference>
<keyword evidence="1" id="KW-0812">Transmembrane</keyword>
<dbReference type="SUPFAM" id="SSF53098">
    <property type="entry name" value="Ribonuclease H-like"/>
    <property type="match status" value="1"/>
</dbReference>
<protein>
    <recommendedName>
        <fullName evidence="2">DUF3456 domain-containing protein</fullName>
    </recommendedName>
</protein>
<dbReference type="AlphaFoldDB" id="A0AAE1UCK6"/>
<dbReference type="PANTHER" id="PTHR37162:SF1">
    <property type="entry name" value="BED-TYPE DOMAIN-CONTAINING PROTEIN"/>
    <property type="match status" value="1"/>
</dbReference>
<keyword evidence="1" id="KW-0472">Membrane</keyword>
<dbReference type="EMBL" id="JAWZYT010001234">
    <property type="protein sequence ID" value="KAK4314210.1"/>
    <property type="molecule type" value="Genomic_DNA"/>
</dbReference>
<gene>
    <name evidence="3" type="ORF">Pmani_014492</name>
</gene>
<reference evidence="3" key="1">
    <citation type="submission" date="2023-11" db="EMBL/GenBank/DDBJ databases">
        <title>Genome assemblies of two species of porcelain crab, Petrolisthes cinctipes and Petrolisthes manimaculis (Anomura: Porcellanidae).</title>
        <authorList>
            <person name="Angst P."/>
        </authorList>
    </citation>
    <scope>NUCLEOTIDE SEQUENCE</scope>
    <source>
        <strain evidence="3">PB745_02</strain>
        <tissue evidence="3">Gill</tissue>
    </source>
</reference>
<accession>A0AAE1UCK6</accession>
<proteinExistence type="predicted"/>
<dbReference type="Proteomes" id="UP001292094">
    <property type="component" value="Unassembled WGS sequence"/>
</dbReference>
<evidence type="ECO:0000259" key="2">
    <source>
        <dbReference type="Pfam" id="PF11938"/>
    </source>
</evidence>
<evidence type="ECO:0000313" key="3">
    <source>
        <dbReference type="EMBL" id="KAK4314210.1"/>
    </source>
</evidence>
<dbReference type="Pfam" id="PF11938">
    <property type="entry name" value="DUF3456"/>
    <property type="match status" value="1"/>
</dbReference>
<sequence length="661" mass="75229">MDSSSGTKKRKASGIMCIIVSSSSEICLVYLLLYGLRRHLLALLDRLRHLLQALSLIVSNDIGRNGKQTLLSSRGYRKHLTSIKLEVLGDIFTDSKIAQEFAMKRTKATAIVTNVIGKSYKEQLAHKLRETKFSVLTDESTDVGSIKTSCVVVRFFDHDTECVKSKFWELCEVYNTANPENVGKGATASSLYEGMMKTFEKHNIPVTQMIGFGADGCSVMMGAHNSVASRFRNECPGLFVIKCICHSAHLCASEACKTLPRRCEDLAREVYNFFKCSCKRQSEFVQFQSFLHLKPHKMLHPSQTRWLSLVAVVQRLLEQWEALKLFFSDMWLSEKLVAAELIFNSLHDPFIKLYYYFLDWILPKFTTFNKYFQSDKPVISVLHEKVSVLFKDILLSFMEKEYVMKTELCLIDPNRNDKHLRDTEMYLGVKVLQELQNSCVTARKSELQDFFQRCRNFMSVACSEIKKSYQVMMMMMMTSIVNSLLVLAVVVLGTTANKPPKSQVVKCAVCRSLVTELHSAVNEVDPRKKIDVGSYRIDADGTQKLSSVKYAGSEMHMMDVMESVCGTMKDYAQGRHKETGKLEAVKLIVNGKMNPRFSEYEMVQDPDLNKGLEFHCEALLEDFEDQILEHFKTGSEGDIEESKEKFCGQVTKVCQGVKDEL</sequence>
<dbReference type="InterPro" id="IPR021852">
    <property type="entry name" value="DUF3456"/>
</dbReference>
<organism evidence="3 4">
    <name type="scientific">Petrolisthes manimaculis</name>
    <dbReference type="NCBI Taxonomy" id="1843537"/>
    <lineage>
        <taxon>Eukaryota</taxon>
        <taxon>Metazoa</taxon>
        <taxon>Ecdysozoa</taxon>
        <taxon>Arthropoda</taxon>
        <taxon>Crustacea</taxon>
        <taxon>Multicrustacea</taxon>
        <taxon>Malacostraca</taxon>
        <taxon>Eumalacostraca</taxon>
        <taxon>Eucarida</taxon>
        <taxon>Decapoda</taxon>
        <taxon>Pleocyemata</taxon>
        <taxon>Anomura</taxon>
        <taxon>Galatheoidea</taxon>
        <taxon>Porcellanidae</taxon>
        <taxon>Petrolisthes</taxon>
    </lineage>
</organism>
<keyword evidence="1" id="KW-1133">Transmembrane helix</keyword>
<keyword evidence="4" id="KW-1185">Reference proteome</keyword>
<name>A0AAE1UCK6_9EUCA</name>